<protein>
    <submittedName>
        <fullName evidence="1">Uncharacterized protein</fullName>
    </submittedName>
</protein>
<dbReference type="GeneID" id="64978493"/>
<dbReference type="EMBL" id="AP024449">
    <property type="protein sequence ID" value="BCS28496.1"/>
    <property type="molecule type" value="Genomic_DNA"/>
</dbReference>
<organism evidence="1 2">
    <name type="scientific">Aspergillus puulaauensis</name>
    <dbReference type="NCBI Taxonomy" id="1220207"/>
    <lineage>
        <taxon>Eukaryota</taxon>
        <taxon>Fungi</taxon>
        <taxon>Dikarya</taxon>
        <taxon>Ascomycota</taxon>
        <taxon>Pezizomycotina</taxon>
        <taxon>Eurotiomycetes</taxon>
        <taxon>Eurotiomycetidae</taxon>
        <taxon>Eurotiales</taxon>
        <taxon>Aspergillaceae</taxon>
        <taxon>Aspergillus</taxon>
    </lineage>
</organism>
<evidence type="ECO:0000313" key="1">
    <source>
        <dbReference type="EMBL" id="BCS28496.1"/>
    </source>
</evidence>
<reference evidence="1" key="1">
    <citation type="submission" date="2021-01" db="EMBL/GenBank/DDBJ databases">
        <authorList>
            <consortium name="Aspergillus puulaauensis MK2 genome sequencing consortium"/>
            <person name="Kazuki M."/>
            <person name="Futagami T."/>
        </authorList>
    </citation>
    <scope>NUCLEOTIDE SEQUENCE</scope>
    <source>
        <strain evidence="1">MK2</strain>
    </source>
</reference>
<keyword evidence="2" id="KW-1185">Reference proteome</keyword>
<dbReference type="KEGG" id="apuu:APUU_70066S"/>
<sequence>MASSTSLTPVSIVGTPALARRRRPLYLDPIPPLNPITDPLSIGIIEDRSANTIAVFAALMVYSRVVLLSGVHPNRDGDFLARPALGMTSAIAANEAAHDVRVPESNITIVVIHIEEV</sequence>
<evidence type="ECO:0000313" key="2">
    <source>
        <dbReference type="Proteomes" id="UP000654913"/>
    </source>
</evidence>
<dbReference type="AlphaFoldDB" id="A0A7R8ARI3"/>
<name>A0A7R8ARI3_9EURO</name>
<gene>
    <name evidence="1" type="ORF">APUU_70066S</name>
</gene>
<dbReference type="RefSeq" id="XP_041560682.1">
    <property type="nucleotide sequence ID" value="XM_041694898.1"/>
</dbReference>
<dbReference type="Proteomes" id="UP000654913">
    <property type="component" value="Chromosome 7"/>
</dbReference>
<reference evidence="1" key="2">
    <citation type="submission" date="2021-02" db="EMBL/GenBank/DDBJ databases">
        <title>Aspergillus puulaauensis MK2 genome sequence.</title>
        <authorList>
            <person name="Futagami T."/>
            <person name="Mori K."/>
            <person name="Kadooka C."/>
            <person name="Tanaka T."/>
        </authorList>
    </citation>
    <scope>NUCLEOTIDE SEQUENCE</scope>
    <source>
        <strain evidence="1">MK2</strain>
    </source>
</reference>
<accession>A0A7R8ARI3</accession>
<proteinExistence type="predicted"/>